<dbReference type="SUPFAM" id="SSF54427">
    <property type="entry name" value="NTF2-like"/>
    <property type="match status" value="1"/>
</dbReference>
<evidence type="ECO:0000256" key="2">
    <source>
        <dbReference type="SAM" id="Phobius"/>
    </source>
</evidence>
<dbReference type="RefSeq" id="WP_158034604.1">
    <property type="nucleotide sequence ID" value="NZ_ML708624.1"/>
</dbReference>
<dbReference type="Proteomes" id="UP000325957">
    <property type="component" value="Unassembled WGS sequence"/>
</dbReference>
<reference evidence="3 4" key="1">
    <citation type="submission" date="2019-05" db="EMBL/GenBank/DDBJ databases">
        <title>Kocuria coralli sp. nov., a novel actinobacterium isolated from coral reef seawater.</title>
        <authorList>
            <person name="Li J."/>
        </authorList>
    </citation>
    <scope>NUCLEOTIDE SEQUENCE [LARGE SCALE GENOMIC DNA]</scope>
    <source>
        <strain evidence="3 4">SCSIO 13007</strain>
    </source>
</reference>
<feature type="compositionally biased region" description="Acidic residues" evidence="1">
    <location>
        <begin position="277"/>
        <end position="303"/>
    </location>
</feature>
<keyword evidence="2" id="KW-1133">Transmembrane helix</keyword>
<dbReference type="EMBL" id="SZWF01000019">
    <property type="protein sequence ID" value="KAA9393432.1"/>
    <property type="molecule type" value="Genomic_DNA"/>
</dbReference>
<evidence type="ECO:0000256" key="1">
    <source>
        <dbReference type="SAM" id="MobiDB-lite"/>
    </source>
</evidence>
<evidence type="ECO:0000313" key="3">
    <source>
        <dbReference type="EMBL" id="KAA9393432.1"/>
    </source>
</evidence>
<feature type="region of interest" description="Disordered" evidence="1">
    <location>
        <begin position="270"/>
        <end position="362"/>
    </location>
</feature>
<dbReference type="OrthoDB" id="9834341at2"/>
<comment type="caution">
    <text evidence="3">The sequence shown here is derived from an EMBL/GenBank/DDBJ whole genome shotgun (WGS) entry which is preliminary data.</text>
</comment>
<feature type="transmembrane region" description="Helical" evidence="2">
    <location>
        <begin position="380"/>
        <end position="401"/>
    </location>
</feature>
<keyword evidence="4" id="KW-1185">Reference proteome</keyword>
<organism evidence="3 4">
    <name type="scientific">Kocuria coralli</name>
    <dbReference type="NCBI Taxonomy" id="1461025"/>
    <lineage>
        <taxon>Bacteria</taxon>
        <taxon>Bacillati</taxon>
        <taxon>Actinomycetota</taxon>
        <taxon>Actinomycetes</taxon>
        <taxon>Micrococcales</taxon>
        <taxon>Micrococcaceae</taxon>
        <taxon>Kocuria</taxon>
    </lineage>
</organism>
<proteinExistence type="predicted"/>
<name>A0A5J5KV73_9MICC</name>
<feature type="region of interest" description="Disordered" evidence="1">
    <location>
        <begin position="408"/>
        <end position="432"/>
    </location>
</feature>
<gene>
    <name evidence="3" type="ORF">FCK90_12365</name>
</gene>
<evidence type="ECO:0000313" key="4">
    <source>
        <dbReference type="Proteomes" id="UP000325957"/>
    </source>
</evidence>
<dbReference type="InterPro" id="IPR032710">
    <property type="entry name" value="NTF2-like_dom_sf"/>
</dbReference>
<protein>
    <submittedName>
        <fullName evidence="3">Uncharacterized protein</fullName>
    </submittedName>
</protein>
<dbReference type="AlphaFoldDB" id="A0A5J5KV73"/>
<keyword evidence="2" id="KW-0812">Transmembrane</keyword>
<accession>A0A5J5KV73</accession>
<sequence length="556" mass="58120">MDTPDAFTTPLGPPELADLGAWAGRGRRVIEPVSGNRYVLLELGSAATDGKGWAGIVHRLEPVDSPYLAVPRAIIDQPSRSSLLYEELPERSFADDVGRLGGAVQSAVLTMVADVAEGLAVLHDHGATLRRMSLRDLLRAAEEVDETPGRWQILVSPDSGIRAMSPGDEEREAHGDLVMLAAAAATVLTGRRPAPGRDRAPLATVCPALPAEALDALDDLLEDLGGAGMGGAGMDRSAREKRFGGAGREAVVAYGDSARRLAEAIGQSLSDAADAGGETEDDMNDEQDGEPEEAADGEVEDGDTLICSQDRDSTQRVLELLRGGGTASSEPAERRSSRTRMSSFTDRGWDGDDEPAGAGAWPGRYRSSVGRYLLSWRMSWRIWGAGVLVVVVLAGAVMLLMPRDQGAAEAGGVATPPAAGNSSPTSSEAVDAGTGVRAPDAEVLADLIAVRAAAFRDRDPGRLEEVYVPGASDLAEDQATLAGLSADPGTAMHAFSGLEMAIDGEPAVEFDGAGSAVARMTVTATGIEGGQEGSQEVEMSLDYTPDGWRIKDVEPR</sequence>
<keyword evidence="2" id="KW-0472">Membrane</keyword>